<evidence type="ECO:0000313" key="2">
    <source>
        <dbReference type="EMBL" id="KAH3676930.1"/>
    </source>
</evidence>
<dbReference type="Gene3D" id="3.40.50.1820">
    <property type="entry name" value="alpha/beta hydrolase"/>
    <property type="match status" value="1"/>
</dbReference>
<dbReference type="InterPro" id="IPR029058">
    <property type="entry name" value="AB_hydrolase_fold"/>
</dbReference>
<dbReference type="InterPro" id="IPR029021">
    <property type="entry name" value="Prot-tyrosine_phosphatase-like"/>
</dbReference>
<dbReference type="Proteomes" id="UP000788993">
    <property type="component" value="Unassembled WGS sequence"/>
</dbReference>
<evidence type="ECO:0000313" key="3">
    <source>
        <dbReference type="Proteomes" id="UP000788993"/>
    </source>
</evidence>
<protein>
    <recommendedName>
        <fullName evidence="1">Tyrosine specific protein phosphatases domain-containing protein</fullName>
    </recommendedName>
</protein>
<dbReference type="InterPro" id="IPR022742">
    <property type="entry name" value="Hydrolase_4"/>
</dbReference>
<dbReference type="GO" id="GO:0004721">
    <property type="term" value="F:phosphoprotein phosphatase activity"/>
    <property type="evidence" value="ECO:0007669"/>
    <property type="project" value="InterPro"/>
</dbReference>
<organism evidence="2 3">
    <name type="scientific">Ogataea polymorpha</name>
    <dbReference type="NCBI Taxonomy" id="460523"/>
    <lineage>
        <taxon>Eukaryota</taxon>
        <taxon>Fungi</taxon>
        <taxon>Dikarya</taxon>
        <taxon>Ascomycota</taxon>
        <taxon>Saccharomycotina</taxon>
        <taxon>Pichiomycetes</taxon>
        <taxon>Pichiales</taxon>
        <taxon>Pichiaceae</taxon>
        <taxon>Ogataea</taxon>
    </lineage>
</organism>
<dbReference type="Gene3D" id="3.90.190.10">
    <property type="entry name" value="Protein tyrosine phosphatase superfamily"/>
    <property type="match status" value="1"/>
</dbReference>
<dbReference type="Pfam" id="PF13350">
    <property type="entry name" value="Y_phosphatase3"/>
    <property type="match status" value="1"/>
</dbReference>
<gene>
    <name evidence="2" type="ORF">OGATHE_001420</name>
</gene>
<keyword evidence="3" id="KW-1185">Reference proteome</keyword>
<reference evidence="2" key="1">
    <citation type="journal article" date="2021" name="Open Biol.">
        <title>Shared evolutionary footprints suggest mitochondrial oxidative damage underlies multiple complex I losses in fungi.</title>
        <authorList>
            <person name="Schikora-Tamarit M.A."/>
            <person name="Marcet-Houben M."/>
            <person name="Nosek J."/>
            <person name="Gabaldon T."/>
        </authorList>
    </citation>
    <scope>NUCLEOTIDE SEQUENCE</scope>
    <source>
        <strain evidence="2">NCAIM Y.01608</strain>
    </source>
</reference>
<reference evidence="2" key="2">
    <citation type="submission" date="2021-01" db="EMBL/GenBank/DDBJ databases">
        <authorList>
            <person name="Schikora-Tamarit M.A."/>
        </authorList>
    </citation>
    <scope>NUCLEOTIDE SEQUENCE</scope>
    <source>
        <strain evidence="2">NCAIM Y.01608</strain>
    </source>
</reference>
<dbReference type="PANTHER" id="PTHR31126:SF1">
    <property type="entry name" value="TYROSINE SPECIFIC PROTEIN PHOSPHATASES DOMAIN-CONTAINING PROTEIN"/>
    <property type="match status" value="1"/>
</dbReference>
<sequence length="614" mass="69591">MSSATDFLYEEACRVPVLSDPSKTLSLILTVPPAVHADHFTNGLGPATNRLAVLLHGLGSHKNFGFNPGLASALSREYGLYTARFDFRGCGDSSKCGKDGRTIDEDVEDLDSVVEYFQSGGHRGVKLAVELICAHSRGVVVMFNWTLQRQQLGKPLAYTLINCCGRFDGKGMQERVERNHPDYKEKGGYYLSGYVEGKYRDVWIPTTEVMSTSAQDMNKLKGLDKMVQVLNIYGSQDEVIPPEDKYMYHEVLGQRSDLSIIEQAGHNFYGLTVYDNLESTEYTLGDGTVTIDGTTYPMHRGRQVIDYTGEFRQRVLQWLSPQQSCERFYRNTLYMDAHTPRWVEVEGIANFRDLGGWCVGATKRVRPRLMFRCANPTNVTAKGRKTLEELNICAIFDLRSAEEREEYGHLELAHATNFHVPAFDSNLSPSQATSHYLYLLTCWSTYVQVYKDVLATGTSAFRTIFEYLRDNPGCPILFHCTAGKDRTGVVGMLLLLLAGVDPWIIAREYELTTIGLRPDHEHIRAKFYSALEKMSDTRVKQQLFETVARGRENFDVHEDGFRNLISSRYEALRATIDWVDEKYGGVERYLREEVGFEDLELVRAQIVENMAVQG</sequence>
<dbReference type="InterPro" id="IPR026893">
    <property type="entry name" value="Tyr/Ser_Pase_IphP-type"/>
</dbReference>
<dbReference type="PANTHER" id="PTHR31126">
    <property type="entry name" value="TYROSINE-PROTEIN PHOSPHATASE"/>
    <property type="match status" value="1"/>
</dbReference>
<dbReference type="Pfam" id="PF12146">
    <property type="entry name" value="Hydrolase_4"/>
    <property type="match status" value="1"/>
</dbReference>
<comment type="caution">
    <text evidence="2">The sequence shown here is derived from an EMBL/GenBank/DDBJ whole genome shotgun (WGS) entry which is preliminary data.</text>
</comment>
<dbReference type="InterPro" id="IPR000387">
    <property type="entry name" value="Tyr_Pase_dom"/>
</dbReference>
<name>A0A9P8PSN6_9ASCO</name>
<proteinExistence type="predicted"/>
<dbReference type="AlphaFoldDB" id="A0A9P8PSN6"/>
<dbReference type="OrthoDB" id="449382at2759"/>
<evidence type="ECO:0000259" key="1">
    <source>
        <dbReference type="PROSITE" id="PS50056"/>
    </source>
</evidence>
<dbReference type="PROSITE" id="PS50056">
    <property type="entry name" value="TYR_PHOSPHATASE_2"/>
    <property type="match status" value="1"/>
</dbReference>
<feature type="domain" description="Tyrosine specific protein phosphatases" evidence="1">
    <location>
        <begin position="462"/>
        <end position="501"/>
    </location>
</feature>
<dbReference type="PROSITE" id="PS00383">
    <property type="entry name" value="TYR_PHOSPHATASE_1"/>
    <property type="match status" value="1"/>
</dbReference>
<accession>A0A9P8PSN6</accession>
<dbReference type="EMBL" id="JAEUBD010000146">
    <property type="protein sequence ID" value="KAH3676930.1"/>
    <property type="molecule type" value="Genomic_DNA"/>
</dbReference>
<dbReference type="InterPro" id="IPR016130">
    <property type="entry name" value="Tyr_Pase_AS"/>
</dbReference>
<dbReference type="SUPFAM" id="SSF52799">
    <property type="entry name" value="(Phosphotyrosine protein) phosphatases II"/>
    <property type="match status" value="1"/>
</dbReference>
<dbReference type="SUPFAM" id="SSF53474">
    <property type="entry name" value="alpha/beta-Hydrolases"/>
    <property type="match status" value="1"/>
</dbReference>